<evidence type="ECO:0000313" key="12">
    <source>
        <dbReference type="EMBL" id="AWD32769.1"/>
    </source>
</evidence>
<dbReference type="InterPro" id="IPR027417">
    <property type="entry name" value="P-loop_NTPase"/>
</dbReference>
<evidence type="ECO:0000256" key="2">
    <source>
        <dbReference type="ARBA" id="ARBA00009638"/>
    </source>
</evidence>
<evidence type="ECO:0000256" key="1">
    <source>
        <dbReference type="ARBA" id="ARBA00001946"/>
    </source>
</evidence>
<evidence type="ECO:0000256" key="5">
    <source>
        <dbReference type="ARBA" id="ARBA00022741"/>
    </source>
</evidence>
<evidence type="ECO:0000256" key="9">
    <source>
        <dbReference type="ARBA" id="ARBA00023306"/>
    </source>
</evidence>
<keyword evidence="6" id="KW-0460">Magnesium</keyword>
<dbReference type="GO" id="GO:0005829">
    <property type="term" value="C:cytosol"/>
    <property type="evidence" value="ECO:0007669"/>
    <property type="project" value="TreeGrafter"/>
</dbReference>
<reference evidence="12 13" key="1">
    <citation type="journal article" date="2018" name="Parasitology">
        <title>The reduced genome of Candidatus Kinetoplastibacterium sorsogonicusi, the endosymbiont of Kentomonas sorsogonicus (Trypanosomatidae): loss of the haem-synthesis pathway.</title>
        <authorList>
            <person name="Silva F.M."/>
            <person name="Kostygov A.Y."/>
            <person name="Spodareva V.V."/>
            <person name="Butenko A."/>
            <person name="Tossou R."/>
            <person name="Lukes J."/>
            <person name="Yurchenko V."/>
            <person name="Alves J.M.P."/>
        </authorList>
    </citation>
    <scope>NUCLEOTIDE SEQUENCE [LARGE SCALE GENOMIC DNA]</scope>
    <source>
        <strain evidence="12 13">MF-08</strain>
    </source>
</reference>
<comment type="similarity">
    <text evidence="2 10">Belongs to the TRAFAC class TrmE-Era-EngA-EngB-Septin-like GTPase superfamily. EngB GTPase family.</text>
</comment>
<dbReference type="HAMAP" id="MF_00321">
    <property type="entry name" value="GTPase_EngB"/>
    <property type="match status" value="1"/>
</dbReference>
<evidence type="ECO:0000256" key="8">
    <source>
        <dbReference type="ARBA" id="ARBA00023210"/>
    </source>
</evidence>
<evidence type="ECO:0000256" key="6">
    <source>
        <dbReference type="ARBA" id="ARBA00022842"/>
    </source>
</evidence>
<evidence type="ECO:0000313" key="13">
    <source>
        <dbReference type="Proteomes" id="UP000266796"/>
    </source>
</evidence>
<dbReference type="Pfam" id="PF01926">
    <property type="entry name" value="MMR_HSR1"/>
    <property type="match status" value="1"/>
</dbReference>
<evidence type="ECO:0000256" key="3">
    <source>
        <dbReference type="ARBA" id="ARBA00022618"/>
    </source>
</evidence>
<dbReference type="KEGG" id="kso:CKSOR_00668"/>
<keyword evidence="8 10" id="KW-0717">Septation</keyword>
<dbReference type="RefSeq" id="WP_108674160.1">
    <property type="nucleotide sequence ID" value="NZ_CP025628.1"/>
</dbReference>
<comment type="function">
    <text evidence="10">Necessary for normal cell division and for the maintenance of normal septation.</text>
</comment>
<dbReference type="InterPro" id="IPR019987">
    <property type="entry name" value="GTP-bd_ribosome_bio_YsxC"/>
</dbReference>
<dbReference type="GO" id="GO:0046872">
    <property type="term" value="F:metal ion binding"/>
    <property type="evidence" value="ECO:0007669"/>
    <property type="project" value="UniProtKB-KW"/>
</dbReference>
<dbReference type="CDD" id="cd01876">
    <property type="entry name" value="YihA_EngB"/>
    <property type="match status" value="1"/>
</dbReference>
<dbReference type="Proteomes" id="UP000266796">
    <property type="component" value="Chromosome"/>
</dbReference>
<dbReference type="EMBL" id="CP025628">
    <property type="protein sequence ID" value="AWD32769.1"/>
    <property type="molecule type" value="Genomic_DNA"/>
</dbReference>
<dbReference type="PANTHER" id="PTHR11649">
    <property type="entry name" value="MSS1/TRME-RELATED GTP-BINDING PROTEIN"/>
    <property type="match status" value="1"/>
</dbReference>
<keyword evidence="7 10" id="KW-0342">GTP-binding</keyword>
<feature type="domain" description="EngB-type G" evidence="11">
    <location>
        <begin position="23"/>
        <end position="200"/>
    </location>
</feature>
<evidence type="ECO:0000256" key="10">
    <source>
        <dbReference type="HAMAP-Rule" id="MF_00321"/>
    </source>
</evidence>
<keyword evidence="3 10" id="KW-0132">Cell division</keyword>
<dbReference type="SUPFAM" id="SSF52540">
    <property type="entry name" value="P-loop containing nucleoside triphosphate hydrolases"/>
    <property type="match status" value="1"/>
</dbReference>
<organism evidence="12 13">
    <name type="scientific">Candidatus Kinetoplastidibacterium kentomonadis</name>
    <dbReference type="NCBI Taxonomy" id="1576550"/>
    <lineage>
        <taxon>Bacteria</taxon>
        <taxon>Pseudomonadati</taxon>
        <taxon>Pseudomonadota</taxon>
        <taxon>Betaproteobacteria</taxon>
        <taxon>Candidatus Kinetoplastidibacterium</taxon>
    </lineage>
</organism>
<dbReference type="Gene3D" id="3.40.50.300">
    <property type="entry name" value="P-loop containing nucleotide triphosphate hydrolases"/>
    <property type="match status" value="1"/>
</dbReference>
<protein>
    <recommendedName>
        <fullName evidence="10">Probable GTP-binding protein EngB</fullName>
    </recommendedName>
</protein>
<evidence type="ECO:0000259" key="11">
    <source>
        <dbReference type="PROSITE" id="PS51706"/>
    </source>
</evidence>
<sequence length="205" mass="23626">MSLLNNTIFFKSESKIENLPKDCLPEICFVGRSNVGKSTIINTLTNKKKLAFSSKLPGRTRLINLFKVNDLKNYTLCYLVDLPGYGYASVSNNIKQNWTNILNSYIHRNSILCIVLILDIRRGLTDLDKLLINYINNSNCFKLVLINKIDKLSHEKRISKIKNIKQQLIKLNLFDTLEFSSTKKIGIDNTNQYLEKIILKKLNKI</sequence>
<gene>
    <name evidence="10 12" type="primary">engB</name>
    <name evidence="12" type="ORF">CKSOR_00668</name>
</gene>
<dbReference type="NCBIfam" id="TIGR03598">
    <property type="entry name" value="GTPase_YsxC"/>
    <property type="match status" value="1"/>
</dbReference>
<dbReference type="InterPro" id="IPR030393">
    <property type="entry name" value="G_ENGB_dom"/>
</dbReference>
<keyword evidence="5 10" id="KW-0547">Nucleotide-binding</keyword>
<dbReference type="OrthoDB" id="9804921at2"/>
<dbReference type="PANTHER" id="PTHR11649:SF13">
    <property type="entry name" value="ENGB-TYPE G DOMAIN-CONTAINING PROTEIN"/>
    <property type="match status" value="1"/>
</dbReference>
<keyword evidence="13" id="KW-1185">Reference proteome</keyword>
<proteinExistence type="inferred from homology"/>
<name>A0A3Q8F427_9PROT</name>
<dbReference type="AlphaFoldDB" id="A0A3Q8F427"/>
<keyword evidence="4" id="KW-0479">Metal-binding</keyword>
<comment type="cofactor">
    <cofactor evidence="1">
        <name>Mg(2+)</name>
        <dbReference type="ChEBI" id="CHEBI:18420"/>
    </cofactor>
</comment>
<keyword evidence="9 10" id="KW-0131">Cell cycle</keyword>
<dbReference type="InterPro" id="IPR006073">
    <property type="entry name" value="GTP-bd"/>
</dbReference>
<dbReference type="GO" id="GO:0000917">
    <property type="term" value="P:division septum assembly"/>
    <property type="evidence" value="ECO:0007669"/>
    <property type="project" value="UniProtKB-KW"/>
</dbReference>
<evidence type="ECO:0000256" key="4">
    <source>
        <dbReference type="ARBA" id="ARBA00022723"/>
    </source>
</evidence>
<dbReference type="GO" id="GO:0005525">
    <property type="term" value="F:GTP binding"/>
    <property type="evidence" value="ECO:0007669"/>
    <property type="project" value="UniProtKB-UniRule"/>
</dbReference>
<accession>A0A3Q8F427</accession>
<evidence type="ECO:0000256" key="7">
    <source>
        <dbReference type="ARBA" id="ARBA00023134"/>
    </source>
</evidence>
<dbReference type="PROSITE" id="PS51706">
    <property type="entry name" value="G_ENGB"/>
    <property type="match status" value="1"/>
</dbReference>